<protein>
    <recommendedName>
        <fullName evidence="3">Lipoprotein</fullName>
    </recommendedName>
</protein>
<keyword evidence="2" id="KW-1185">Reference proteome</keyword>
<evidence type="ECO:0008006" key="3">
    <source>
        <dbReference type="Google" id="ProtNLM"/>
    </source>
</evidence>
<dbReference type="RefSeq" id="WP_092735474.1">
    <property type="nucleotide sequence ID" value="NZ_FNAS01000001.1"/>
</dbReference>
<dbReference type="EMBL" id="FNAS01000001">
    <property type="protein sequence ID" value="SDD84821.1"/>
    <property type="molecule type" value="Genomic_DNA"/>
</dbReference>
<organism evidence="1 2">
    <name type="scientific">Riemerella columbipharyngis</name>
    <dbReference type="NCBI Taxonomy" id="1071918"/>
    <lineage>
        <taxon>Bacteria</taxon>
        <taxon>Pseudomonadati</taxon>
        <taxon>Bacteroidota</taxon>
        <taxon>Flavobacteriia</taxon>
        <taxon>Flavobacteriales</taxon>
        <taxon>Weeksellaceae</taxon>
        <taxon>Riemerella</taxon>
    </lineage>
</organism>
<evidence type="ECO:0000313" key="1">
    <source>
        <dbReference type="EMBL" id="SDD84821.1"/>
    </source>
</evidence>
<proteinExistence type="predicted"/>
<dbReference type="Pfam" id="PF19777">
    <property type="entry name" value="DUF6263"/>
    <property type="match status" value="1"/>
</dbReference>
<gene>
    <name evidence="1" type="ORF">SAMN05421544_10113</name>
</gene>
<dbReference type="PROSITE" id="PS51257">
    <property type="entry name" value="PROKAR_LIPOPROTEIN"/>
    <property type="match status" value="1"/>
</dbReference>
<accession>A0A1G6Y3G9</accession>
<evidence type="ECO:0000313" key="2">
    <source>
        <dbReference type="Proteomes" id="UP000198517"/>
    </source>
</evidence>
<dbReference type="OrthoDB" id="1143169at2"/>
<dbReference type="AlphaFoldDB" id="A0A1G6Y3G9"/>
<dbReference type="STRING" id="1071918.SAMN05421544_10113"/>
<sequence>MIKRIFAVGAVALALAACSKKNDKKDSSAAGAKGVSGAVAASEENTQELPKLAITDSAGVYKLSYHLEEGKTYPFTTVQKDVTTIKDPTGKSVSGTQEIKDEMSFKVNDFKDGVYSITVNLIGKSVKSTSNGQQVVIDTKGNEPKEEQFKAMWILNKALSGNQLEMKLGENGEIRSITGFDAVYSKVDKAMAAVIKDAKQRAQFLTNFKQGFGEAILKEQYSKSLNILPKKGVKIGEQWSESENISQDGKIKLTTTYQLDKVEGGEAVISVSGGIPKKSNSEKNGEMTHSMSVEGTQKGSLHIDAQTGWMKTSTQTMNTTQTESISNGKETQTMTKVNNSTVTINP</sequence>
<reference evidence="1 2" key="1">
    <citation type="submission" date="2016-10" db="EMBL/GenBank/DDBJ databases">
        <authorList>
            <person name="de Groot N.N."/>
        </authorList>
    </citation>
    <scope>NUCLEOTIDE SEQUENCE [LARGE SCALE GENOMIC DNA]</scope>
    <source>
        <strain evidence="1 2">DSM 24015</strain>
    </source>
</reference>
<dbReference type="InterPro" id="IPR046230">
    <property type="entry name" value="DUF6263"/>
</dbReference>
<name>A0A1G6Y3G9_9FLAO</name>
<dbReference type="Proteomes" id="UP000198517">
    <property type="component" value="Unassembled WGS sequence"/>
</dbReference>